<feature type="signal peptide" evidence="4">
    <location>
        <begin position="1"/>
        <end position="25"/>
    </location>
</feature>
<dbReference type="GO" id="GO:0009279">
    <property type="term" value="C:cell outer membrane"/>
    <property type="evidence" value="ECO:0007669"/>
    <property type="project" value="UniProtKB-SubCell"/>
</dbReference>
<proteinExistence type="predicted"/>
<name>A0A2T3IUR4_9GAMM</name>
<dbReference type="AlphaFoldDB" id="A0A2T3IUR4"/>
<dbReference type="GO" id="GO:0015288">
    <property type="term" value="F:porin activity"/>
    <property type="evidence" value="ECO:0007669"/>
    <property type="project" value="InterPro"/>
</dbReference>
<dbReference type="InterPro" id="IPR050298">
    <property type="entry name" value="Gram-neg_bact_OMP"/>
</dbReference>
<dbReference type="PANTHER" id="PTHR34501">
    <property type="entry name" value="PROTEIN YDDL-RELATED"/>
    <property type="match status" value="1"/>
</dbReference>
<evidence type="ECO:0000313" key="6">
    <source>
        <dbReference type="Proteomes" id="UP000241222"/>
    </source>
</evidence>
<dbReference type="Gene3D" id="2.40.160.10">
    <property type="entry name" value="Porin"/>
    <property type="match status" value="1"/>
</dbReference>
<feature type="chain" id="PRO_5015747192" evidence="4">
    <location>
        <begin position="26"/>
        <end position="349"/>
    </location>
</feature>
<keyword evidence="2 4" id="KW-0732">Signal</keyword>
<evidence type="ECO:0000256" key="2">
    <source>
        <dbReference type="ARBA" id="ARBA00022729"/>
    </source>
</evidence>
<keyword evidence="3" id="KW-0472">Membrane</keyword>
<dbReference type="OrthoDB" id="8173690at2"/>
<dbReference type="CDD" id="cd00342">
    <property type="entry name" value="gram_neg_porins"/>
    <property type="match status" value="1"/>
</dbReference>
<organism evidence="5 6">
    <name type="scientific">Photobacterium lutimaris</name>
    <dbReference type="NCBI Taxonomy" id="388278"/>
    <lineage>
        <taxon>Bacteria</taxon>
        <taxon>Pseudomonadati</taxon>
        <taxon>Pseudomonadota</taxon>
        <taxon>Gammaproteobacteria</taxon>
        <taxon>Vibrionales</taxon>
        <taxon>Vibrionaceae</taxon>
        <taxon>Photobacterium</taxon>
    </lineage>
</organism>
<dbReference type="InterPro" id="IPR023614">
    <property type="entry name" value="Porin_dom_sf"/>
</dbReference>
<evidence type="ECO:0000256" key="4">
    <source>
        <dbReference type="SAM" id="SignalP"/>
    </source>
</evidence>
<evidence type="ECO:0000256" key="1">
    <source>
        <dbReference type="ARBA" id="ARBA00004571"/>
    </source>
</evidence>
<evidence type="ECO:0000256" key="3">
    <source>
        <dbReference type="ARBA" id="ARBA00023136"/>
    </source>
</evidence>
<dbReference type="PANTHER" id="PTHR34501:SF2">
    <property type="entry name" value="OUTER MEMBRANE PORIN F-RELATED"/>
    <property type="match status" value="1"/>
</dbReference>
<keyword evidence="6" id="KW-1185">Reference proteome</keyword>
<comment type="subcellular location">
    <subcellularLocation>
        <location evidence="1">Cell outer membrane</location>
        <topology evidence="1">Multi-pass membrane protein</topology>
    </subcellularLocation>
</comment>
<dbReference type="SUPFAM" id="SSF56935">
    <property type="entry name" value="Porins"/>
    <property type="match status" value="1"/>
</dbReference>
<gene>
    <name evidence="5" type="ORF">C9I99_20135</name>
</gene>
<dbReference type="InterPro" id="IPR033900">
    <property type="entry name" value="Gram_neg_porin_domain"/>
</dbReference>
<evidence type="ECO:0000313" key="5">
    <source>
        <dbReference type="EMBL" id="PSU32121.1"/>
    </source>
</evidence>
<dbReference type="RefSeq" id="WP_107350625.1">
    <property type="nucleotide sequence ID" value="NZ_PYMH01000011.1"/>
</dbReference>
<reference evidence="5 6" key="1">
    <citation type="submission" date="2018-03" db="EMBL/GenBank/DDBJ databases">
        <title>Whole genome sequencing of Histamine producing bacteria.</title>
        <authorList>
            <person name="Butler K."/>
        </authorList>
    </citation>
    <scope>NUCLEOTIDE SEQUENCE [LARGE SCALE GENOMIC DNA]</scope>
    <source>
        <strain evidence="5 6">JCM 13586</strain>
    </source>
</reference>
<dbReference type="Proteomes" id="UP000241222">
    <property type="component" value="Unassembled WGS sequence"/>
</dbReference>
<dbReference type="EMBL" id="PYMH01000011">
    <property type="protein sequence ID" value="PSU32121.1"/>
    <property type="molecule type" value="Genomic_DNA"/>
</dbReference>
<protein>
    <submittedName>
        <fullName evidence="5">Porin</fullName>
    </submittedName>
</protein>
<accession>A0A2T3IUR4</accession>
<comment type="caution">
    <text evidence="5">The sequence shown here is derived from an EMBL/GenBank/DDBJ whole genome shotgun (WGS) entry which is preliminary data.</text>
</comment>
<sequence length="349" mass="37605">MEKMFKRSLLGAAIAMTAVAGNANAAIELAGENVVLYGQAAGNLQYWNADGKGKDNNVNVEIESRIGIRGKVSFDAMSPAFIYQMETGNADNGGDGNGDGLGAFGGRDTYVGFEFDGIGQIKYGRQLVAAYDYVDWPHTNPGLGNVFDWHNAIDAGFADRANHTIRFDSANWGGVKVQATLSGMNETTDAVVASAAAGYTGSNFNIHAGYYTQADYKDSAGNKAGDISYAIVGGSLNVGDFTFTAAYKPMWNDLTDNQQDAYSATAQYMVDQTWVYKIGYAATTDVDKAVDRDDNGVFTKDTASQAITGRVMYLLPSTAIYFDVRNYDMLGNDKSADGTRFLFGAEYYF</sequence>